<name>A0ACC4D206_POPAL</name>
<protein>
    <submittedName>
        <fullName evidence="1">Uncharacterized protein</fullName>
    </submittedName>
</protein>
<gene>
    <name evidence="1" type="ORF">D5086_002304</name>
</gene>
<reference evidence="1 2" key="1">
    <citation type="journal article" date="2024" name="Plant Biotechnol. J.">
        <title>Genome and CRISPR/Cas9 system of a widespread forest tree (Populus alba) in the world.</title>
        <authorList>
            <person name="Liu Y.J."/>
            <person name="Jiang P.F."/>
            <person name="Han X.M."/>
            <person name="Li X.Y."/>
            <person name="Wang H.M."/>
            <person name="Wang Y.J."/>
            <person name="Wang X.X."/>
            <person name="Zeng Q.Y."/>
        </authorList>
    </citation>
    <scope>NUCLEOTIDE SEQUENCE [LARGE SCALE GENOMIC DNA]</scope>
    <source>
        <strain evidence="2">cv. PAL-ZL1</strain>
    </source>
</reference>
<evidence type="ECO:0000313" key="2">
    <source>
        <dbReference type="Proteomes" id="UP000309997"/>
    </source>
</evidence>
<dbReference type="EMBL" id="RCHU02000001">
    <property type="protein sequence ID" value="KAL3611284.1"/>
    <property type="molecule type" value="Genomic_DNA"/>
</dbReference>
<dbReference type="Proteomes" id="UP000309997">
    <property type="component" value="Unassembled WGS sequence"/>
</dbReference>
<keyword evidence="2" id="KW-1185">Reference proteome</keyword>
<sequence>MVFWAQKKTMDAISRVTPRLLAGNSEDGKATVANSIQGAEYVQVEKYNLEPRELHSLLCNRKSIRSSNQKSQVLRYPGQQHLQTTVIIRTLRLASDTSSFYLFSLMTSCGFYMPYNLPLIWNTMDCLERQIFIIGTALISCKKWSQNKVANKRTHNSSYLYEMGSKLLYKREIKVDIASSKKSFLCLIWPGYIQDPKWIPDDLPENAGGEDSIHKEE</sequence>
<organism evidence="1 2">
    <name type="scientific">Populus alba</name>
    <name type="common">White poplar</name>
    <dbReference type="NCBI Taxonomy" id="43335"/>
    <lineage>
        <taxon>Eukaryota</taxon>
        <taxon>Viridiplantae</taxon>
        <taxon>Streptophyta</taxon>
        <taxon>Embryophyta</taxon>
        <taxon>Tracheophyta</taxon>
        <taxon>Spermatophyta</taxon>
        <taxon>Magnoliopsida</taxon>
        <taxon>eudicotyledons</taxon>
        <taxon>Gunneridae</taxon>
        <taxon>Pentapetalae</taxon>
        <taxon>rosids</taxon>
        <taxon>fabids</taxon>
        <taxon>Malpighiales</taxon>
        <taxon>Salicaceae</taxon>
        <taxon>Saliceae</taxon>
        <taxon>Populus</taxon>
    </lineage>
</organism>
<evidence type="ECO:0000313" key="1">
    <source>
        <dbReference type="EMBL" id="KAL3611284.1"/>
    </source>
</evidence>
<accession>A0ACC4D206</accession>
<comment type="caution">
    <text evidence="1">The sequence shown here is derived from an EMBL/GenBank/DDBJ whole genome shotgun (WGS) entry which is preliminary data.</text>
</comment>
<proteinExistence type="predicted"/>